<name>A0AAD2HCK7_9AGAR</name>
<accession>A0AAD2HCK7</accession>
<reference evidence="1" key="1">
    <citation type="submission" date="2023-11" db="EMBL/GenBank/DDBJ databases">
        <authorList>
            <person name="De Vega J J."/>
            <person name="De Vega J J."/>
        </authorList>
    </citation>
    <scope>NUCLEOTIDE SEQUENCE</scope>
</reference>
<keyword evidence="2" id="KW-1185">Reference proteome</keyword>
<proteinExistence type="predicted"/>
<protein>
    <submittedName>
        <fullName evidence="1">Uncharacterized protein</fullName>
    </submittedName>
</protein>
<evidence type="ECO:0000313" key="1">
    <source>
        <dbReference type="EMBL" id="CAK5271727.1"/>
    </source>
</evidence>
<evidence type="ECO:0000313" key="2">
    <source>
        <dbReference type="Proteomes" id="UP001295794"/>
    </source>
</evidence>
<feature type="non-terminal residue" evidence="1">
    <location>
        <position position="1"/>
    </location>
</feature>
<dbReference type="Proteomes" id="UP001295794">
    <property type="component" value="Unassembled WGS sequence"/>
</dbReference>
<organism evidence="1 2">
    <name type="scientific">Mycena citricolor</name>
    <dbReference type="NCBI Taxonomy" id="2018698"/>
    <lineage>
        <taxon>Eukaryota</taxon>
        <taxon>Fungi</taxon>
        <taxon>Dikarya</taxon>
        <taxon>Basidiomycota</taxon>
        <taxon>Agaricomycotina</taxon>
        <taxon>Agaricomycetes</taxon>
        <taxon>Agaricomycetidae</taxon>
        <taxon>Agaricales</taxon>
        <taxon>Marasmiineae</taxon>
        <taxon>Mycenaceae</taxon>
        <taxon>Mycena</taxon>
    </lineage>
</organism>
<dbReference type="EMBL" id="CAVNYO010000174">
    <property type="protein sequence ID" value="CAK5271727.1"/>
    <property type="molecule type" value="Genomic_DNA"/>
</dbReference>
<comment type="caution">
    <text evidence="1">The sequence shown here is derived from an EMBL/GenBank/DDBJ whole genome shotgun (WGS) entry which is preliminary data.</text>
</comment>
<sequence length="81" mass="9296">IRFPRARRYISGSYVKLSLQSFLDDHSSTLNYSRSRIKGYFESDKALDLPNRSVSMPSFRFIFANDKLARLVEAKMTDGVG</sequence>
<dbReference type="AlphaFoldDB" id="A0AAD2HCK7"/>
<gene>
    <name evidence="1" type="ORF">MYCIT1_LOCUS16994</name>
</gene>